<dbReference type="InterPro" id="IPR003732">
    <property type="entry name" value="Daa-tRNA_deacyls_DTD"/>
</dbReference>
<dbReference type="EC" id="3.1.1.-" evidence="4"/>
<dbReference type="EMBL" id="JEWH01000002">
    <property type="protein sequence ID" value="EXB07510.1"/>
    <property type="molecule type" value="Genomic_DNA"/>
</dbReference>
<gene>
    <name evidence="4 5" type="primary">dtd</name>
    <name evidence="5" type="ORF">J512_0331</name>
</gene>
<comment type="domain">
    <text evidence="4">A Gly-cisPro motif from one monomer fits into the active site of the other monomer to allow specific chiral rejection of L-amino acids.</text>
</comment>
<dbReference type="Proteomes" id="UP000020595">
    <property type="component" value="Unassembled WGS sequence"/>
</dbReference>
<dbReference type="CDD" id="cd00563">
    <property type="entry name" value="Dtyr_deacylase"/>
    <property type="match status" value="1"/>
</dbReference>
<dbReference type="GO" id="GO:0000049">
    <property type="term" value="F:tRNA binding"/>
    <property type="evidence" value="ECO:0007669"/>
    <property type="project" value="UniProtKB-UniRule"/>
</dbReference>
<dbReference type="AlphaFoldDB" id="A0A009HX42"/>
<dbReference type="SUPFAM" id="SSF69500">
    <property type="entry name" value="DTD-like"/>
    <property type="match status" value="1"/>
</dbReference>
<reference evidence="5 6" key="1">
    <citation type="submission" date="2014-02" db="EMBL/GenBank/DDBJ databases">
        <title>Comparative genomics and transcriptomics to identify genetic mechanisms underlying the emergence of carbapenem resistant Acinetobacter baumannii (CRAb).</title>
        <authorList>
            <person name="Harris A.D."/>
            <person name="Johnson K.J."/>
            <person name="George J."/>
            <person name="Shefchek K."/>
            <person name="Daugherty S.C."/>
            <person name="Parankush S."/>
            <person name="Sadzewicz L."/>
            <person name="Tallon L."/>
            <person name="Sengamalay N."/>
            <person name="Hazen T.H."/>
            <person name="Rasko D.A."/>
        </authorList>
    </citation>
    <scope>NUCLEOTIDE SEQUENCE [LARGE SCALE GENOMIC DNA]</scope>
    <source>
        <strain evidence="5 6">1295743</strain>
    </source>
</reference>
<comment type="subunit">
    <text evidence="4">Homodimer.</text>
</comment>
<accession>A0A009HX42</accession>
<dbReference type="GO" id="GO:0005737">
    <property type="term" value="C:cytoplasm"/>
    <property type="evidence" value="ECO:0007669"/>
    <property type="project" value="UniProtKB-SubCell"/>
</dbReference>
<name>A0A009HX42_ACIB9</name>
<keyword evidence="3 4" id="KW-0694">RNA-binding</keyword>
<dbReference type="EC" id="3.1.1.96" evidence="4"/>
<sequence>MRALIQRVLEAKVEVDGQTTGEIKKGLLVFLGLGKEDTLEKGQKLIDKILKYRIFDDEQGKMGWNVSQANGGVLLVSQFTLMAQTQKGLRPDFGPAMPPSDAKALYEQLVEYTRSQFENVQTGIFAADMKVHLINDGPVTFNLEVEA</sequence>
<dbReference type="Pfam" id="PF02580">
    <property type="entry name" value="Tyr_Deacylase"/>
    <property type="match status" value="1"/>
</dbReference>
<dbReference type="PANTHER" id="PTHR10472">
    <property type="entry name" value="D-TYROSYL-TRNA TYR DEACYLASE"/>
    <property type="match status" value="1"/>
</dbReference>
<dbReference type="GO" id="GO:0051500">
    <property type="term" value="F:D-tyrosyl-tRNA(Tyr) deacylase activity"/>
    <property type="evidence" value="ECO:0007669"/>
    <property type="project" value="TreeGrafter"/>
</dbReference>
<dbReference type="FunFam" id="3.50.80.10:FF:000001">
    <property type="entry name" value="D-aminoacyl-tRNA deacylase"/>
    <property type="match status" value="1"/>
</dbReference>
<dbReference type="GO" id="GO:0019478">
    <property type="term" value="P:D-amino acid catabolic process"/>
    <property type="evidence" value="ECO:0007669"/>
    <property type="project" value="UniProtKB-UniRule"/>
</dbReference>
<dbReference type="GO" id="GO:0106026">
    <property type="term" value="F:Gly-tRNA(Ala) deacylase activity"/>
    <property type="evidence" value="ECO:0007669"/>
    <property type="project" value="UniProtKB-UniRule"/>
</dbReference>
<evidence type="ECO:0000256" key="1">
    <source>
        <dbReference type="ARBA" id="ARBA00009673"/>
    </source>
</evidence>
<comment type="function">
    <text evidence="4">An aminoacyl-tRNA editing enzyme that deacylates mischarged D-aminoacyl-tRNAs. Also deacylates mischarged glycyl-tRNA(Ala), protecting cells against glycine mischarging by AlaRS. Acts via tRNA-based rather than protein-based catalysis; rejects L-amino acids rather than detecting D-amino acids in the active site. By recycling D-aminoacyl-tRNA to D-amino acids and free tRNA molecules, this enzyme counteracts the toxicity associated with the formation of D-aminoacyl-tRNA entities in vivo and helps enforce protein L-homochirality.</text>
</comment>
<evidence type="ECO:0000256" key="3">
    <source>
        <dbReference type="ARBA" id="ARBA00022884"/>
    </source>
</evidence>
<comment type="subcellular location">
    <subcellularLocation>
        <location evidence="4">Cytoplasm</location>
    </subcellularLocation>
</comment>
<dbReference type="HAMAP" id="MF_00518">
    <property type="entry name" value="Deacylase_Dtd"/>
    <property type="match status" value="1"/>
</dbReference>
<dbReference type="GO" id="GO:0043908">
    <property type="term" value="F:Ser(Gly)-tRNA(Ala) hydrolase activity"/>
    <property type="evidence" value="ECO:0007669"/>
    <property type="project" value="UniProtKB-UniRule"/>
</dbReference>
<evidence type="ECO:0000313" key="5">
    <source>
        <dbReference type="EMBL" id="EXB07510.1"/>
    </source>
</evidence>
<keyword evidence="2 4" id="KW-0378">Hydrolase</keyword>
<feature type="short sequence motif" description="Gly-cisPro motif, important for rejection of L-amino acids" evidence="4">
    <location>
        <begin position="137"/>
        <end position="138"/>
    </location>
</feature>
<comment type="caution">
    <text evidence="5">The sequence shown here is derived from an EMBL/GenBank/DDBJ whole genome shotgun (WGS) entry which is preliminary data.</text>
</comment>
<evidence type="ECO:0000313" key="6">
    <source>
        <dbReference type="Proteomes" id="UP000020595"/>
    </source>
</evidence>
<dbReference type="SMR" id="A0A009HX42"/>
<proteinExistence type="inferred from homology"/>
<comment type="catalytic activity">
    <reaction evidence="4">
        <text>glycyl-tRNA(Ala) + H2O = tRNA(Ala) + glycine + H(+)</text>
        <dbReference type="Rhea" id="RHEA:53744"/>
        <dbReference type="Rhea" id="RHEA-COMP:9657"/>
        <dbReference type="Rhea" id="RHEA-COMP:13640"/>
        <dbReference type="ChEBI" id="CHEBI:15377"/>
        <dbReference type="ChEBI" id="CHEBI:15378"/>
        <dbReference type="ChEBI" id="CHEBI:57305"/>
        <dbReference type="ChEBI" id="CHEBI:78442"/>
        <dbReference type="ChEBI" id="CHEBI:78522"/>
    </reaction>
</comment>
<dbReference type="NCBIfam" id="TIGR00256">
    <property type="entry name" value="D-aminoacyl-tRNA deacylase"/>
    <property type="match status" value="1"/>
</dbReference>
<evidence type="ECO:0000256" key="2">
    <source>
        <dbReference type="ARBA" id="ARBA00022801"/>
    </source>
</evidence>
<keyword evidence="4" id="KW-0963">Cytoplasm</keyword>
<dbReference type="InterPro" id="IPR023509">
    <property type="entry name" value="DTD-like_sf"/>
</dbReference>
<dbReference type="Gene3D" id="3.50.80.10">
    <property type="entry name" value="D-tyrosyl-tRNA(Tyr) deacylase"/>
    <property type="match status" value="1"/>
</dbReference>
<comment type="catalytic activity">
    <reaction evidence="4">
        <text>a D-aminoacyl-tRNA + H2O = a tRNA + a D-alpha-amino acid + H(+)</text>
        <dbReference type="Rhea" id="RHEA:13953"/>
        <dbReference type="Rhea" id="RHEA-COMP:10123"/>
        <dbReference type="Rhea" id="RHEA-COMP:10124"/>
        <dbReference type="ChEBI" id="CHEBI:15377"/>
        <dbReference type="ChEBI" id="CHEBI:15378"/>
        <dbReference type="ChEBI" id="CHEBI:59871"/>
        <dbReference type="ChEBI" id="CHEBI:78442"/>
        <dbReference type="ChEBI" id="CHEBI:79333"/>
        <dbReference type="EC" id="3.1.1.96"/>
    </reaction>
</comment>
<dbReference type="GeneID" id="92895625"/>
<dbReference type="PATRIC" id="fig|1310613.3.peg.315"/>
<comment type="similarity">
    <text evidence="1 4">Belongs to the DTD family.</text>
</comment>
<keyword evidence="4" id="KW-0820">tRNA-binding</keyword>
<dbReference type="PANTHER" id="PTHR10472:SF5">
    <property type="entry name" value="D-AMINOACYL-TRNA DEACYLASE 1"/>
    <property type="match status" value="1"/>
</dbReference>
<organism evidence="5 6">
    <name type="scientific">Acinetobacter baumannii (strain 1295743)</name>
    <dbReference type="NCBI Taxonomy" id="1310613"/>
    <lineage>
        <taxon>Bacteria</taxon>
        <taxon>Pseudomonadati</taxon>
        <taxon>Pseudomonadota</taxon>
        <taxon>Gammaproteobacteria</taxon>
        <taxon>Moraxellales</taxon>
        <taxon>Moraxellaceae</taxon>
        <taxon>Acinetobacter</taxon>
        <taxon>Acinetobacter calcoaceticus/baumannii complex</taxon>
    </lineage>
</organism>
<protein>
    <recommendedName>
        <fullName evidence="4">D-aminoacyl-tRNA deacylase</fullName>
        <shortName evidence="4">DTD</shortName>
        <ecNumber evidence="4">3.1.1.96</ecNumber>
    </recommendedName>
    <alternativeName>
        <fullName evidence="4">Gly-tRNA(Ala) deacylase</fullName>
        <ecNumber evidence="4">3.1.1.-</ecNumber>
    </alternativeName>
</protein>
<dbReference type="RefSeq" id="WP_001202018.1">
    <property type="nucleotide sequence ID" value="NZ_JEWH01000002.1"/>
</dbReference>
<evidence type="ECO:0000256" key="4">
    <source>
        <dbReference type="HAMAP-Rule" id="MF_00518"/>
    </source>
</evidence>